<evidence type="ECO:0000256" key="9">
    <source>
        <dbReference type="ARBA" id="ARBA00022605"/>
    </source>
</evidence>
<comment type="cofactor">
    <cofactor evidence="17">
        <name>Co(2+)</name>
        <dbReference type="ChEBI" id="CHEBI:48828"/>
    </cofactor>
    <cofactor evidence="17">
        <name>Zn(2+)</name>
        <dbReference type="ChEBI" id="CHEBI:29105"/>
    </cofactor>
    <text evidence="17">Binds 1 divalent metal cation per subunit. Can use either Co(2+) or Zn(2+).</text>
</comment>
<keyword evidence="13 17" id="KW-0520">NAD</keyword>
<comment type="similarity">
    <text evidence="5 17">Belongs to the sugar phosphate cyclases superfamily. Dehydroquinate synthase family.</text>
</comment>
<comment type="cofactor">
    <cofactor evidence="2 17">
        <name>NAD(+)</name>
        <dbReference type="ChEBI" id="CHEBI:57540"/>
    </cofactor>
</comment>
<evidence type="ECO:0000256" key="15">
    <source>
        <dbReference type="ARBA" id="ARBA00023239"/>
    </source>
</evidence>
<dbReference type="Pfam" id="PF01761">
    <property type="entry name" value="DHQ_synthase"/>
    <property type="match status" value="1"/>
</dbReference>
<evidence type="ECO:0000256" key="10">
    <source>
        <dbReference type="ARBA" id="ARBA00022723"/>
    </source>
</evidence>
<dbReference type="GO" id="GO:0000166">
    <property type="term" value="F:nucleotide binding"/>
    <property type="evidence" value="ECO:0007669"/>
    <property type="project" value="UniProtKB-KW"/>
</dbReference>
<dbReference type="FunFam" id="3.40.50.1970:FF:000012">
    <property type="entry name" value="3-dehydroquinate synthase"/>
    <property type="match status" value="1"/>
</dbReference>
<comment type="catalytic activity">
    <reaction evidence="1 17">
        <text>7-phospho-2-dehydro-3-deoxy-D-arabino-heptonate = 3-dehydroquinate + phosphate</text>
        <dbReference type="Rhea" id="RHEA:21968"/>
        <dbReference type="ChEBI" id="CHEBI:32364"/>
        <dbReference type="ChEBI" id="CHEBI:43474"/>
        <dbReference type="ChEBI" id="CHEBI:58394"/>
        <dbReference type="EC" id="4.2.3.4"/>
    </reaction>
</comment>
<keyword evidence="14 17" id="KW-0057">Aromatic amino acid biosynthesis</keyword>
<dbReference type="Proteomes" id="UP000632849">
    <property type="component" value="Unassembled WGS sequence"/>
</dbReference>
<feature type="binding site" evidence="17">
    <location>
        <position position="157"/>
    </location>
    <ligand>
        <name>NAD(+)</name>
        <dbReference type="ChEBI" id="CHEBI:57540"/>
    </ligand>
</feature>
<keyword evidence="11 17" id="KW-0547">Nucleotide-binding</keyword>
<dbReference type="Gene3D" id="1.20.1090.10">
    <property type="entry name" value="Dehydroquinate synthase-like - alpha domain"/>
    <property type="match status" value="1"/>
</dbReference>
<dbReference type="InterPro" id="IPR030963">
    <property type="entry name" value="DHQ_synth_fam"/>
</dbReference>
<dbReference type="GO" id="GO:0009423">
    <property type="term" value="P:chorismate biosynthetic process"/>
    <property type="evidence" value="ECO:0007669"/>
    <property type="project" value="UniProtKB-UniRule"/>
</dbReference>
<comment type="caution">
    <text evidence="20">The sequence shown here is derived from an EMBL/GenBank/DDBJ whole genome shotgun (WGS) entry which is preliminary data.</text>
</comment>
<evidence type="ECO:0000256" key="5">
    <source>
        <dbReference type="ARBA" id="ARBA00005412"/>
    </source>
</evidence>
<evidence type="ECO:0000256" key="7">
    <source>
        <dbReference type="ARBA" id="ARBA00017684"/>
    </source>
</evidence>
<proteinExistence type="inferred from homology"/>
<keyword evidence="15 17" id="KW-0456">Lyase</keyword>
<accession>A0A919EQX6</accession>
<dbReference type="GO" id="GO:0005737">
    <property type="term" value="C:cytoplasm"/>
    <property type="evidence" value="ECO:0007669"/>
    <property type="project" value="UniProtKB-SubCell"/>
</dbReference>
<evidence type="ECO:0000256" key="11">
    <source>
        <dbReference type="ARBA" id="ARBA00022741"/>
    </source>
</evidence>
<keyword evidence="16 17" id="KW-0170">Cobalt</keyword>
<feature type="binding site" evidence="17">
    <location>
        <position position="253"/>
    </location>
    <ligand>
        <name>Zn(2+)</name>
        <dbReference type="ChEBI" id="CHEBI:29105"/>
    </ligand>
</feature>
<comment type="pathway">
    <text evidence="4 17">Metabolic intermediate biosynthesis; chorismate biosynthesis; chorismate from D-erythrose 4-phosphate and phosphoenolpyruvate: step 2/7.</text>
</comment>
<evidence type="ECO:0000256" key="2">
    <source>
        <dbReference type="ARBA" id="ARBA00001911"/>
    </source>
</evidence>
<keyword evidence="12 17" id="KW-0862">Zinc</keyword>
<evidence type="ECO:0000256" key="16">
    <source>
        <dbReference type="ARBA" id="ARBA00023285"/>
    </source>
</evidence>
<dbReference type="PANTHER" id="PTHR43622">
    <property type="entry name" value="3-DEHYDROQUINATE SYNTHASE"/>
    <property type="match status" value="1"/>
</dbReference>
<sequence>MSTDQEVTRIQVGGSAGTEPYEVLVGRQLLGELPALIGDKAKRVAVIHPEALADTGEALREDLAAQGYEAVAIQVPNAEEAKTAEVAAYCWKALGQTGFTRTDVIVGVGGGATTDLAGFVAATWLRGVRWVAVPTTVLGMVDAAVGGKTGINTAEGKNLVGAFHPPAGVLCDLAALESLPVHDFVSGLAEIIKTGFIADPVILDLIEEDPQAARTPAGPHTAELIIRSIQVKADVVSGDLKESGRREILNYGHTLAHAIEKNERYKWRHGAAVSVGMVFAAELGRLAGRLDDATADRHRAVLESVGLPLTYRGDQWPKLLETMKVDKKSRGDLLRFIVLDGLAKPSVLEGPDPAVLVAAYGELSA</sequence>
<evidence type="ECO:0000313" key="20">
    <source>
        <dbReference type="EMBL" id="GHG20876.1"/>
    </source>
</evidence>
<feature type="binding site" evidence="17">
    <location>
        <position position="190"/>
    </location>
    <ligand>
        <name>Zn(2+)</name>
        <dbReference type="ChEBI" id="CHEBI:29105"/>
    </ligand>
</feature>
<dbReference type="Gene3D" id="3.40.50.1970">
    <property type="match status" value="1"/>
</dbReference>
<name>A0A919EQX6_STRFL</name>
<dbReference type="SUPFAM" id="SSF56796">
    <property type="entry name" value="Dehydroquinate synthase-like"/>
    <property type="match status" value="1"/>
</dbReference>
<dbReference type="GO" id="GO:0008652">
    <property type="term" value="P:amino acid biosynthetic process"/>
    <property type="evidence" value="ECO:0007669"/>
    <property type="project" value="UniProtKB-KW"/>
</dbReference>
<feature type="binding site" evidence="17">
    <location>
        <begin position="135"/>
        <end position="136"/>
    </location>
    <ligand>
        <name>NAD(+)</name>
        <dbReference type="ChEBI" id="CHEBI:57540"/>
    </ligand>
</feature>
<evidence type="ECO:0000256" key="6">
    <source>
        <dbReference type="ARBA" id="ARBA00013031"/>
    </source>
</evidence>
<evidence type="ECO:0000256" key="12">
    <source>
        <dbReference type="ARBA" id="ARBA00022833"/>
    </source>
</evidence>
<evidence type="ECO:0000256" key="13">
    <source>
        <dbReference type="ARBA" id="ARBA00023027"/>
    </source>
</evidence>
<dbReference type="HAMAP" id="MF_00110">
    <property type="entry name" value="DHQ_synthase"/>
    <property type="match status" value="1"/>
</dbReference>
<gene>
    <name evidence="17 20" type="primary">aroB</name>
    <name evidence="20" type="ORF">GCM10017667_65220</name>
</gene>
<dbReference type="PIRSF" id="PIRSF001455">
    <property type="entry name" value="DHQ_synth"/>
    <property type="match status" value="1"/>
</dbReference>
<dbReference type="CDD" id="cd08195">
    <property type="entry name" value="DHQS"/>
    <property type="match status" value="1"/>
</dbReference>
<dbReference type="EMBL" id="BNBE01000003">
    <property type="protein sequence ID" value="GHG20876.1"/>
    <property type="molecule type" value="Genomic_DNA"/>
</dbReference>
<reference evidence="20" key="1">
    <citation type="journal article" date="2014" name="Int. J. Syst. Evol. Microbiol.">
        <title>Complete genome sequence of Corynebacterium casei LMG S-19264T (=DSM 44701T), isolated from a smear-ripened cheese.</title>
        <authorList>
            <consortium name="US DOE Joint Genome Institute (JGI-PGF)"/>
            <person name="Walter F."/>
            <person name="Albersmeier A."/>
            <person name="Kalinowski J."/>
            <person name="Ruckert C."/>
        </authorList>
    </citation>
    <scope>NUCLEOTIDE SEQUENCE</scope>
    <source>
        <strain evidence="20">JCM 4122</strain>
    </source>
</reference>
<feature type="binding site" evidence="17">
    <location>
        <position position="148"/>
    </location>
    <ligand>
        <name>NAD(+)</name>
        <dbReference type="ChEBI" id="CHEBI:57540"/>
    </ligand>
</feature>
<dbReference type="NCBIfam" id="TIGR01357">
    <property type="entry name" value="aroB"/>
    <property type="match status" value="1"/>
</dbReference>
<dbReference type="InterPro" id="IPR030960">
    <property type="entry name" value="DHQS/DOIS_N"/>
</dbReference>
<keyword evidence="21" id="KW-1185">Reference proteome</keyword>
<evidence type="ECO:0000256" key="14">
    <source>
        <dbReference type="ARBA" id="ARBA00023141"/>
    </source>
</evidence>
<keyword evidence="9 17" id="KW-0028">Amino-acid biosynthesis</keyword>
<protein>
    <recommendedName>
        <fullName evidence="7 17">3-dehydroquinate synthase</fullName>
        <shortName evidence="17">DHQS</shortName>
        <ecNumber evidence="6 17">4.2.3.4</ecNumber>
    </recommendedName>
</protein>
<dbReference type="InterPro" id="IPR050071">
    <property type="entry name" value="Dehydroquinate_synthase"/>
</dbReference>
<evidence type="ECO:0000256" key="1">
    <source>
        <dbReference type="ARBA" id="ARBA00001393"/>
    </source>
</evidence>
<dbReference type="RefSeq" id="WP_190044003.1">
    <property type="nucleotide sequence ID" value="NZ_BNBE01000003.1"/>
</dbReference>
<feature type="binding site" evidence="17">
    <location>
        <begin position="111"/>
        <end position="115"/>
    </location>
    <ligand>
        <name>NAD(+)</name>
        <dbReference type="ChEBI" id="CHEBI:57540"/>
    </ligand>
</feature>
<dbReference type="Pfam" id="PF24621">
    <property type="entry name" value="DHQS_C"/>
    <property type="match status" value="1"/>
</dbReference>
<evidence type="ECO:0000256" key="4">
    <source>
        <dbReference type="ARBA" id="ARBA00004661"/>
    </source>
</evidence>
<dbReference type="EC" id="4.2.3.4" evidence="6 17"/>
<dbReference type="InterPro" id="IPR056179">
    <property type="entry name" value="DHQS_C"/>
</dbReference>
<evidence type="ECO:0000259" key="18">
    <source>
        <dbReference type="Pfam" id="PF01761"/>
    </source>
</evidence>
<dbReference type="FunFam" id="1.20.1090.10:FF:000006">
    <property type="entry name" value="3-dehydroquinate synthase"/>
    <property type="match status" value="1"/>
</dbReference>
<keyword evidence="8 17" id="KW-0963">Cytoplasm</keyword>
<organism evidence="20 21">
    <name type="scientific">Streptomyces filamentosus</name>
    <name type="common">Streptomyces roseosporus</name>
    <dbReference type="NCBI Taxonomy" id="67294"/>
    <lineage>
        <taxon>Bacteria</taxon>
        <taxon>Bacillati</taxon>
        <taxon>Actinomycetota</taxon>
        <taxon>Actinomycetes</taxon>
        <taxon>Kitasatosporales</taxon>
        <taxon>Streptomycetaceae</taxon>
        <taxon>Streptomyces</taxon>
    </lineage>
</organism>
<evidence type="ECO:0000259" key="19">
    <source>
        <dbReference type="Pfam" id="PF24621"/>
    </source>
</evidence>
<dbReference type="GO" id="GO:0003856">
    <property type="term" value="F:3-dehydroquinate synthase activity"/>
    <property type="evidence" value="ECO:0007669"/>
    <property type="project" value="UniProtKB-UniRule"/>
</dbReference>
<keyword evidence="10 17" id="KW-0479">Metal-binding</keyword>
<comment type="function">
    <text evidence="17">Catalyzes the conversion of 3-deoxy-D-arabino-heptulosonate 7-phosphate (DAHP) to dehydroquinate (DHQ).</text>
</comment>
<dbReference type="GO" id="GO:0046872">
    <property type="term" value="F:metal ion binding"/>
    <property type="evidence" value="ECO:0007669"/>
    <property type="project" value="UniProtKB-KW"/>
</dbReference>
<reference evidence="20" key="2">
    <citation type="submission" date="2020-09" db="EMBL/GenBank/DDBJ databases">
        <authorList>
            <person name="Sun Q."/>
            <person name="Ohkuma M."/>
        </authorList>
    </citation>
    <scope>NUCLEOTIDE SEQUENCE</scope>
    <source>
        <strain evidence="20">JCM 4122</strain>
    </source>
</reference>
<evidence type="ECO:0000256" key="3">
    <source>
        <dbReference type="ARBA" id="ARBA00004496"/>
    </source>
</evidence>
<comment type="subcellular location">
    <subcellularLocation>
        <location evidence="3 17">Cytoplasm</location>
    </subcellularLocation>
</comment>
<dbReference type="AlphaFoldDB" id="A0A919EQX6"/>
<evidence type="ECO:0000313" key="21">
    <source>
        <dbReference type="Proteomes" id="UP000632849"/>
    </source>
</evidence>
<evidence type="ECO:0000256" key="17">
    <source>
        <dbReference type="HAMAP-Rule" id="MF_00110"/>
    </source>
</evidence>
<dbReference type="GO" id="GO:0009073">
    <property type="term" value="P:aromatic amino acid family biosynthetic process"/>
    <property type="evidence" value="ECO:0007669"/>
    <property type="project" value="UniProtKB-KW"/>
</dbReference>
<dbReference type="PANTHER" id="PTHR43622:SF7">
    <property type="entry name" value="3-DEHYDROQUINATE SYNTHASE, CHLOROPLASTIC"/>
    <property type="match status" value="1"/>
</dbReference>
<dbReference type="InterPro" id="IPR016037">
    <property type="entry name" value="DHQ_synth_AroB"/>
</dbReference>
<feature type="domain" description="3-dehydroquinate synthase N-terminal" evidence="18">
    <location>
        <begin position="73"/>
        <end position="184"/>
    </location>
</feature>
<feature type="domain" description="3-dehydroquinate synthase C-terminal" evidence="19">
    <location>
        <begin position="187"/>
        <end position="329"/>
    </location>
</feature>
<feature type="binding site" evidence="17">
    <location>
        <position position="269"/>
    </location>
    <ligand>
        <name>Zn(2+)</name>
        <dbReference type="ChEBI" id="CHEBI:29105"/>
    </ligand>
</feature>
<comment type="caution">
    <text evidence="17">Lacks conserved residue(s) required for the propagation of feature annotation.</text>
</comment>
<evidence type="ECO:0000256" key="8">
    <source>
        <dbReference type="ARBA" id="ARBA00022490"/>
    </source>
</evidence>